<dbReference type="AlphaFoldDB" id="A0A2T3G4C1"/>
<dbReference type="GeneID" id="70580568"/>
<evidence type="ECO:0000256" key="1">
    <source>
        <dbReference type="PROSITE-ProRule" id="PRU00182"/>
    </source>
</evidence>
<dbReference type="SMART" id="SM00363">
    <property type="entry name" value="S4"/>
    <property type="match status" value="1"/>
</dbReference>
<dbReference type="GO" id="GO:0003723">
    <property type="term" value="F:RNA binding"/>
    <property type="evidence" value="ECO:0007669"/>
    <property type="project" value="UniProtKB-KW"/>
</dbReference>
<dbReference type="InterPro" id="IPR012677">
    <property type="entry name" value="Nucleotide-bd_a/b_plait_sf"/>
</dbReference>
<dbReference type="Proteomes" id="UP000593842">
    <property type="component" value="Chromosome"/>
</dbReference>
<reference evidence="3" key="2">
    <citation type="journal article" date="2020" name="Microbiol. Resour. Announc.">
        <title>Complete Genome Sequence of Faecalibacillus intestinalis JCM 34082, Isolated from Feces from a Healthy Japanese Female.</title>
        <authorList>
            <person name="Sakamoto M."/>
            <person name="Ikeyama N."/>
            <person name="Toyoda A."/>
            <person name="Murakami T."/>
            <person name="Mori H."/>
            <person name="Ohkuma M."/>
        </authorList>
    </citation>
    <scope>NUCLEOTIDE SEQUENCE</scope>
    <source>
        <strain evidence="3">14EGH31</strain>
    </source>
</reference>
<dbReference type="Gene3D" id="3.30.70.330">
    <property type="match status" value="1"/>
</dbReference>
<dbReference type="Pfam" id="PF01479">
    <property type="entry name" value="S4"/>
    <property type="match status" value="1"/>
</dbReference>
<reference evidence="4 5" key="1">
    <citation type="journal article" date="2019" name="Int. J. Syst. Evol. Microbiol.">
        <title>Faecalibacillus intestinalis gen. nov., sp. nov. and Faecalibacillus faecis sp. nov., isolated from human faeces.</title>
        <authorList>
            <person name="Seo B."/>
            <person name="Jeon K."/>
            <person name="Baek I."/>
            <person name="Lee Y.M."/>
            <person name="Baek K."/>
            <person name="Ko G."/>
        </authorList>
    </citation>
    <scope>NUCLEOTIDE SEQUENCE [LARGE SCALE GENOMIC DNA]</scope>
    <source>
        <strain evidence="4 5">SNUG30099</strain>
    </source>
</reference>
<dbReference type="InterPro" id="IPR036986">
    <property type="entry name" value="S4_RNA-bd_sf"/>
</dbReference>
<dbReference type="Proteomes" id="UP000240974">
    <property type="component" value="Unassembled WGS sequence"/>
</dbReference>
<proteinExistence type="predicted"/>
<name>A0A2T3G4C1_9FIRM</name>
<dbReference type="Pfam" id="PF21278">
    <property type="entry name" value="YlmH_1st"/>
    <property type="match status" value="1"/>
</dbReference>
<dbReference type="InterPro" id="IPR002942">
    <property type="entry name" value="S4_RNA-bd"/>
</dbReference>
<keyword evidence="1" id="KW-0694">RNA-binding</keyword>
<dbReference type="Gene3D" id="3.10.290.10">
    <property type="entry name" value="RNA-binding S4 domain"/>
    <property type="match status" value="1"/>
</dbReference>
<dbReference type="Pfam" id="PF17774">
    <property type="entry name" value="YlmH_RBD"/>
    <property type="match status" value="1"/>
</dbReference>
<dbReference type="EMBL" id="AP024085">
    <property type="protein sequence ID" value="BCL58417.1"/>
    <property type="molecule type" value="Genomic_DNA"/>
</dbReference>
<dbReference type="RefSeq" id="WP_107029558.1">
    <property type="nucleotide sequence ID" value="NZ_AP024085.1"/>
</dbReference>
<evidence type="ECO:0000313" key="4">
    <source>
        <dbReference type="EMBL" id="PST42386.1"/>
    </source>
</evidence>
<evidence type="ECO:0000259" key="2">
    <source>
        <dbReference type="SMART" id="SM00363"/>
    </source>
</evidence>
<dbReference type="Gene3D" id="3.30.1370.160">
    <property type="match status" value="1"/>
</dbReference>
<organism evidence="4 5">
    <name type="scientific">Faecalibacillus intestinalis</name>
    <dbReference type="NCBI Taxonomy" id="1982626"/>
    <lineage>
        <taxon>Bacteria</taxon>
        <taxon>Bacillati</taxon>
        <taxon>Bacillota</taxon>
        <taxon>Erysipelotrichia</taxon>
        <taxon>Erysipelotrichales</taxon>
        <taxon>Coprobacillaceae</taxon>
        <taxon>Faecalibacillus</taxon>
    </lineage>
</organism>
<evidence type="ECO:0000313" key="5">
    <source>
        <dbReference type="Proteomes" id="UP000240974"/>
    </source>
</evidence>
<dbReference type="CDD" id="cd00165">
    <property type="entry name" value="S4"/>
    <property type="match status" value="1"/>
</dbReference>
<keyword evidence="5" id="KW-1185">Reference proteome</keyword>
<dbReference type="InterPro" id="IPR040591">
    <property type="entry name" value="RqcP2_RBD"/>
</dbReference>
<dbReference type="SUPFAM" id="SSF55174">
    <property type="entry name" value="Alpha-L RNA-binding motif"/>
    <property type="match status" value="1"/>
</dbReference>
<dbReference type="PROSITE" id="PS50889">
    <property type="entry name" value="S4"/>
    <property type="match status" value="1"/>
</dbReference>
<evidence type="ECO:0000313" key="3">
    <source>
        <dbReference type="EMBL" id="BCL58417.1"/>
    </source>
</evidence>
<feature type="domain" description="RNA-binding S4" evidence="2">
    <location>
        <begin position="176"/>
        <end position="238"/>
    </location>
</feature>
<protein>
    <submittedName>
        <fullName evidence="3 4">RNA-binding protein</fullName>
    </submittedName>
</protein>
<sequence length="252" mass="30019">MFEHFKGEEVFVKKVLDYLDQVQYKQRLILTQFLDPYHQSIVKSVIGHQDEVQVLENGGFIHSESQRIIIAPYFYEIEKEDFEIVVCKIIYAKNFEKLTHRDILGALMSLGIKRELFGDIVEKDKDFYLAVDRHIYEYLKDHLSMIKRSKVKFVEWDEEIEVKNDYLVKSFIVSSFRLDKIISSFYKISRQKAAEFIRAGHVKVNHKPVEQINYLCNNKDIISFKKHGRVMFVDCNKQTRSDNYVVEGYFYK</sequence>
<gene>
    <name evidence="4" type="ORF">C7U54_05395</name>
    <name evidence="3" type="ORF">Fi14EGH31_21290</name>
</gene>
<dbReference type="EMBL" id="PYLQ01000005">
    <property type="protein sequence ID" value="PST42386.1"/>
    <property type="molecule type" value="Genomic_DNA"/>
</dbReference>
<dbReference type="InterPro" id="IPR048443">
    <property type="entry name" value="RqcP2_N"/>
</dbReference>
<reference evidence="6" key="3">
    <citation type="submission" date="2020-09" db="EMBL/GenBank/DDBJ databases">
        <title>Complete genome sequencing of Faecalibacillus intestinalis strain 14EGH31.</title>
        <authorList>
            <person name="Sakamoto M."/>
            <person name="Murakami T."/>
            <person name="Mori H."/>
        </authorList>
    </citation>
    <scope>NUCLEOTIDE SEQUENCE [LARGE SCALE GENOMIC DNA]</scope>
    <source>
        <strain evidence="6">14EGH31</strain>
    </source>
</reference>
<evidence type="ECO:0000313" key="6">
    <source>
        <dbReference type="Proteomes" id="UP000593842"/>
    </source>
</evidence>
<accession>A0A2T3G4C1</accession>
<dbReference type="KEGG" id="fit:Fi14EGH31_21290"/>